<organism evidence="8 9">
    <name type="scientific">Caldithrix abyssi DSM 13497</name>
    <dbReference type="NCBI Taxonomy" id="880073"/>
    <lineage>
        <taxon>Bacteria</taxon>
        <taxon>Pseudomonadati</taxon>
        <taxon>Calditrichota</taxon>
        <taxon>Calditrichia</taxon>
        <taxon>Calditrichales</taxon>
        <taxon>Calditrichaceae</taxon>
        <taxon>Caldithrix</taxon>
    </lineage>
</organism>
<dbReference type="RefSeq" id="WP_006928148.1">
    <property type="nucleotide sequence ID" value="NZ_CM001402.1"/>
</dbReference>
<dbReference type="Gene3D" id="3.90.20.20">
    <property type="match status" value="1"/>
</dbReference>
<dbReference type="HAMAP" id="MF_01151">
    <property type="entry name" value="GrpE"/>
    <property type="match status" value="1"/>
</dbReference>
<dbReference type="Proteomes" id="UP000183868">
    <property type="component" value="Chromosome"/>
</dbReference>
<accession>H1XPT0</accession>
<dbReference type="GO" id="GO:0000774">
    <property type="term" value="F:adenyl-nucleotide exchange factor activity"/>
    <property type="evidence" value="ECO:0007669"/>
    <property type="project" value="InterPro"/>
</dbReference>
<evidence type="ECO:0000313" key="7">
    <source>
        <dbReference type="EMBL" id="APF20417.1"/>
    </source>
</evidence>
<dbReference type="InterPro" id="IPR000740">
    <property type="entry name" value="GrpE"/>
</dbReference>
<dbReference type="GO" id="GO:0042803">
    <property type="term" value="F:protein homodimerization activity"/>
    <property type="evidence" value="ECO:0007669"/>
    <property type="project" value="InterPro"/>
</dbReference>
<dbReference type="EMBL" id="CM001402">
    <property type="protein sequence ID" value="EHO41056.1"/>
    <property type="molecule type" value="Genomic_DNA"/>
</dbReference>
<reference evidence="7 10" key="2">
    <citation type="submission" date="2016-11" db="EMBL/GenBank/DDBJ databases">
        <title>Genomic analysis of Caldithrix abyssi and proposal of a novel bacterial phylum Caldithrichaeota.</title>
        <authorList>
            <person name="Kublanov I."/>
            <person name="Sigalova O."/>
            <person name="Gavrilov S."/>
            <person name="Lebedinsky A."/>
            <person name="Ivanova N."/>
            <person name="Daum C."/>
            <person name="Reddy T."/>
            <person name="Klenk H.P."/>
            <person name="Goker M."/>
            <person name="Reva O."/>
            <person name="Miroshnichenko M."/>
            <person name="Kyprides N."/>
            <person name="Woyke T."/>
            <person name="Gelfand M."/>
        </authorList>
    </citation>
    <scope>NUCLEOTIDE SEQUENCE [LARGE SCALE GENOMIC DNA]</scope>
    <source>
        <strain evidence="7 10">LF13</strain>
    </source>
</reference>
<keyword evidence="9" id="KW-1185">Reference proteome</keyword>
<dbReference type="Proteomes" id="UP000004671">
    <property type="component" value="Chromosome"/>
</dbReference>
<dbReference type="OrthoDB" id="9812586at2"/>
<dbReference type="Pfam" id="PF01025">
    <property type="entry name" value="GrpE"/>
    <property type="match status" value="1"/>
</dbReference>
<dbReference type="GO" id="GO:0051082">
    <property type="term" value="F:unfolded protein binding"/>
    <property type="evidence" value="ECO:0007669"/>
    <property type="project" value="TreeGrafter"/>
</dbReference>
<dbReference type="STRING" id="880073.Cabys_3671"/>
<dbReference type="FunCoup" id="H1XPT0">
    <property type="interactions" value="506"/>
</dbReference>
<dbReference type="GO" id="GO:0051087">
    <property type="term" value="F:protein-folding chaperone binding"/>
    <property type="evidence" value="ECO:0007669"/>
    <property type="project" value="InterPro"/>
</dbReference>
<dbReference type="InterPro" id="IPR013805">
    <property type="entry name" value="GrpE_CC"/>
</dbReference>
<feature type="compositionally biased region" description="Basic and acidic residues" evidence="6">
    <location>
        <begin position="1"/>
        <end position="17"/>
    </location>
</feature>
<dbReference type="KEGG" id="caby:Cabys_3671"/>
<evidence type="ECO:0000256" key="2">
    <source>
        <dbReference type="ARBA" id="ARBA00023186"/>
    </source>
</evidence>
<dbReference type="PROSITE" id="PS01071">
    <property type="entry name" value="GRPE"/>
    <property type="match status" value="1"/>
</dbReference>
<dbReference type="PANTHER" id="PTHR21237">
    <property type="entry name" value="GRPE PROTEIN"/>
    <property type="match status" value="1"/>
</dbReference>
<keyword evidence="3" id="KW-0963">Cytoplasm</keyword>
<gene>
    <name evidence="3 7" type="primary">grpE</name>
    <name evidence="7" type="ORF">Cabys_3671</name>
    <name evidence="8" type="ORF">Calab_1435</name>
</gene>
<evidence type="ECO:0000256" key="4">
    <source>
        <dbReference type="RuleBase" id="RU000639"/>
    </source>
</evidence>
<dbReference type="eggNOG" id="COG0576">
    <property type="taxonomic scope" value="Bacteria"/>
</dbReference>
<dbReference type="InterPro" id="IPR009012">
    <property type="entry name" value="GrpE_head"/>
</dbReference>
<evidence type="ECO:0000256" key="1">
    <source>
        <dbReference type="ARBA" id="ARBA00009054"/>
    </source>
</evidence>
<sequence length="186" mass="22008">MSDQEQVKEKVEQETKKSSSKKHTSKEKYEKKIKELEKKIQELEEENKSLKDQNLRRIAEFENLKRRKDKEFLNILQNANEELILELLPVIDDFERFLAHVNDENQNVESLKQGVELIYKKMMQILEKQGLKPIESVGHEFDAEKHQALMQVETDQYESGYIVDEHLKGYTLNDKVIRHAQVLVAK</sequence>
<evidence type="ECO:0000256" key="5">
    <source>
        <dbReference type="RuleBase" id="RU004478"/>
    </source>
</evidence>
<evidence type="ECO:0000313" key="10">
    <source>
        <dbReference type="Proteomes" id="UP000183868"/>
    </source>
</evidence>
<comment type="function">
    <text evidence="3 4">Participates actively in the response to hyperosmotic and heat shock by preventing the aggregation of stress-denatured proteins, in association with DnaK and GrpE. It is the nucleotide exchange factor for DnaK and may function as a thermosensor. Unfolded proteins bind initially to DnaJ; upon interaction with the DnaJ-bound protein, DnaK hydrolyzes its bound ATP, resulting in the formation of a stable complex. GrpE releases ADP from DnaK; ATP binding to DnaK triggers the release of the substrate protein, thus completing the reaction cycle. Several rounds of ATP-dependent interactions between DnaJ, DnaK and GrpE are required for fully efficient folding.</text>
</comment>
<evidence type="ECO:0000256" key="6">
    <source>
        <dbReference type="SAM" id="MobiDB-lite"/>
    </source>
</evidence>
<dbReference type="AlphaFoldDB" id="H1XPT0"/>
<evidence type="ECO:0000313" key="8">
    <source>
        <dbReference type="EMBL" id="EHO41056.1"/>
    </source>
</evidence>
<feature type="region of interest" description="Disordered" evidence="6">
    <location>
        <begin position="1"/>
        <end position="29"/>
    </location>
</feature>
<dbReference type="HOGENOM" id="CLU_057217_5_2_0"/>
<dbReference type="SUPFAM" id="SSF58014">
    <property type="entry name" value="Coiled-coil domain of nucleotide exchange factor GrpE"/>
    <property type="match status" value="1"/>
</dbReference>
<dbReference type="NCBIfam" id="NF010738">
    <property type="entry name" value="PRK14140.1"/>
    <property type="match status" value="1"/>
</dbReference>
<dbReference type="PaxDb" id="880073-Calab_1435"/>
<name>H1XPT0_CALAY</name>
<keyword evidence="2 3" id="KW-0143">Chaperone</keyword>
<dbReference type="GO" id="GO:0005737">
    <property type="term" value="C:cytoplasm"/>
    <property type="evidence" value="ECO:0007669"/>
    <property type="project" value="UniProtKB-SubCell"/>
</dbReference>
<dbReference type="CDD" id="cd00446">
    <property type="entry name" value="GrpE"/>
    <property type="match status" value="1"/>
</dbReference>
<dbReference type="PANTHER" id="PTHR21237:SF23">
    <property type="entry name" value="GRPE PROTEIN HOMOLOG, MITOCHONDRIAL"/>
    <property type="match status" value="1"/>
</dbReference>
<comment type="subcellular location">
    <subcellularLocation>
        <location evidence="3">Cytoplasm</location>
    </subcellularLocation>
</comment>
<dbReference type="Gene3D" id="2.30.22.10">
    <property type="entry name" value="Head domain of nucleotide exchange factor GrpE"/>
    <property type="match status" value="1"/>
</dbReference>
<reference evidence="8 9" key="1">
    <citation type="submission" date="2011-09" db="EMBL/GenBank/DDBJ databases">
        <title>The permanent draft genome of Caldithrix abyssi DSM 13497.</title>
        <authorList>
            <consortium name="US DOE Joint Genome Institute (JGI-PGF)"/>
            <person name="Lucas S."/>
            <person name="Han J."/>
            <person name="Lapidus A."/>
            <person name="Bruce D."/>
            <person name="Goodwin L."/>
            <person name="Pitluck S."/>
            <person name="Peters L."/>
            <person name="Kyrpides N."/>
            <person name="Mavromatis K."/>
            <person name="Ivanova N."/>
            <person name="Mikhailova N."/>
            <person name="Chertkov O."/>
            <person name="Detter J.C."/>
            <person name="Tapia R."/>
            <person name="Han C."/>
            <person name="Land M."/>
            <person name="Hauser L."/>
            <person name="Markowitz V."/>
            <person name="Cheng J.-F."/>
            <person name="Hugenholtz P."/>
            <person name="Woyke T."/>
            <person name="Wu D."/>
            <person name="Spring S."/>
            <person name="Brambilla E."/>
            <person name="Klenk H.-P."/>
            <person name="Eisen J.A."/>
        </authorList>
    </citation>
    <scope>NUCLEOTIDE SEQUENCE [LARGE SCALE GENOMIC DNA]</scope>
    <source>
        <strain evidence="8 9">DSM 13497</strain>
    </source>
</reference>
<comment type="similarity">
    <text evidence="1 3 5">Belongs to the GrpE family.</text>
</comment>
<dbReference type="GO" id="GO:0006457">
    <property type="term" value="P:protein folding"/>
    <property type="evidence" value="ECO:0007669"/>
    <property type="project" value="InterPro"/>
</dbReference>
<dbReference type="SUPFAM" id="SSF51064">
    <property type="entry name" value="Head domain of nucleotide exchange factor GrpE"/>
    <property type="match status" value="1"/>
</dbReference>
<dbReference type="PRINTS" id="PR00773">
    <property type="entry name" value="GRPEPROTEIN"/>
</dbReference>
<proteinExistence type="inferred from homology"/>
<comment type="subunit">
    <text evidence="3">Homodimer.</text>
</comment>
<evidence type="ECO:0000256" key="3">
    <source>
        <dbReference type="HAMAP-Rule" id="MF_01151"/>
    </source>
</evidence>
<dbReference type="InParanoid" id="H1XPT0"/>
<evidence type="ECO:0000313" key="9">
    <source>
        <dbReference type="Proteomes" id="UP000004671"/>
    </source>
</evidence>
<keyword evidence="3 4" id="KW-0346">Stress response</keyword>
<dbReference type="EMBL" id="CP018099">
    <property type="protein sequence ID" value="APF20417.1"/>
    <property type="molecule type" value="Genomic_DNA"/>
</dbReference>
<protein>
    <recommendedName>
        <fullName evidence="3 4">Protein GrpE</fullName>
    </recommendedName>
    <alternativeName>
        <fullName evidence="3">HSP-70 cofactor</fullName>
    </alternativeName>
</protein>